<feature type="region of interest" description="Disordered" evidence="4">
    <location>
        <begin position="301"/>
        <end position="337"/>
    </location>
</feature>
<dbReference type="PANTHER" id="PTHR36307:SF1">
    <property type="entry name" value="FLAGELLA BASAL BODY P-RING FORMATION PROTEIN FLGA"/>
    <property type="match status" value="1"/>
</dbReference>
<feature type="region of interest" description="Disordered" evidence="4">
    <location>
        <begin position="95"/>
        <end position="119"/>
    </location>
</feature>
<dbReference type="Gene3D" id="2.30.30.760">
    <property type="match status" value="1"/>
</dbReference>
<dbReference type="InterPro" id="IPR017585">
    <property type="entry name" value="SAF_FlgA"/>
</dbReference>
<dbReference type="InterPro" id="IPR039246">
    <property type="entry name" value="Flagellar_FlgA"/>
</dbReference>
<comment type="caution">
    <text evidence="7">The sequence shown here is derived from an EMBL/GenBank/DDBJ whole genome shotgun (WGS) entry which is preliminary data.</text>
</comment>
<protein>
    <submittedName>
        <fullName evidence="7">Flagella basal body P-ring formation protein FlgA</fullName>
    </submittedName>
</protein>
<dbReference type="SMART" id="SM00858">
    <property type="entry name" value="SAF"/>
    <property type="match status" value="1"/>
</dbReference>
<feature type="chain" id="PRO_5043981736" evidence="5">
    <location>
        <begin position="29"/>
        <end position="545"/>
    </location>
</feature>
<dbReference type="Proteomes" id="UP001272137">
    <property type="component" value="Unassembled WGS sequence"/>
</dbReference>
<dbReference type="Pfam" id="PF13144">
    <property type="entry name" value="ChapFlgA"/>
    <property type="match status" value="1"/>
</dbReference>
<feature type="compositionally biased region" description="Low complexity" evidence="4">
    <location>
        <begin position="301"/>
        <end position="326"/>
    </location>
</feature>
<evidence type="ECO:0000256" key="1">
    <source>
        <dbReference type="ARBA" id="ARBA00004418"/>
    </source>
</evidence>
<name>A0AAW9D5S4_BURTH</name>
<accession>A0AAW9D5S4</accession>
<evidence type="ECO:0000313" key="7">
    <source>
        <dbReference type="EMBL" id="MDW9257265.1"/>
    </source>
</evidence>
<evidence type="ECO:0000256" key="2">
    <source>
        <dbReference type="ARBA" id="ARBA00022729"/>
    </source>
</evidence>
<keyword evidence="7" id="KW-0966">Cell projection</keyword>
<keyword evidence="2 5" id="KW-0732">Signal</keyword>
<comment type="subcellular location">
    <subcellularLocation>
        <location evidence="1">Periplasm</location>
    </subcellularLocation>
</comment>
<dbReference type="NCBIfam" id="TIGR03170">
    <property type="entry name" value="flgA_cterm"/>
    <property type="match status" value="1"/>
</dbReference>
<feature type="signal peptide" evidence="5">
    <location>
        <begin position="1"/>
        <end position="28"/>
    </location>
</feature>
<organism evidence="7 8">
    <name type="scientific">Burkholderia thailandensis</name>
    <dbReference type="NCBI Taxonomy" id="57975"/>
    <lineage>
        <taxon>Bacteria</taxon>
        <taxon>Pseudomonadati</taxon>
        <taxon>Pseudomonadota</taxon>
        <taxon>Betaproteobacteria</taxon>
        <taxon>Burkholderiales</taxon>
        <taxon>Burkholderiaceae</taxon>
        <taxon>Burkholderia</taxon>
        <taxon>pseudomallei group</taxon>
    </lineage>
</organism>
<dbReference type="RefSeq" id="WP_318826217.1">
    <property type="nucleotide sequence ID" value="NZ_QXCT01000002.1"/>
</dbReference>
<evidence type="ECO:0000256" key="4">
    <source>
        <dbReference type="SAM" id="MobiDB-lite"/>
    </source>
</evidence>
<dbReference type="InterPro" id="IPR041231">
    <property type="entry name" value="FlgA_N"/>
</dbReference>
<proteinExistence type="predicted"/>
<dbReference type="GO" id="GO:0044780">
    <property type="term" value="P:bacterial-type flagellum assembly"/>
    <property type="evidence" value="ECO:0007669"/>
    <property type="project" value="InterPro"/>
</dbReference>
<keyword evidence="7" id="KW-0969">Cilium</keyword>
<dbReference type="AlphaFoldDB" id="A0AAW9D5S4"/>
<reference evidence="7" key="1">
    <citation type="submission" date="2018-08" db="EMBL/GenBank/DDBJ databases">
        <title>Identification of Burkholderia cepacia strains that express a Burkholderia pseudomallei-like capsular polysaccharide.</title>
        <authorList>
            <person name="Burtnick M.N."/>
            <person name="Vongsouvath M."/>
            <person name="Newton P."/>
            <person name="Wuthiekanun V."/>
            <person name="Limmathurotsakul D."/>
            <person name="Brett P.J."/>
            <person name="Chantratita N."/>
            <person name="Dance D.A."/>
        </authorList>
    </citation>
    <scope>NUCLEOTIDE SEQUENCE</scope>
    <source>
        <strain evidence="7">SBXCC001</strain>
    </source>
</reference>
<sequence>MTTDASRATRMRFAVALALASGMCAALAQQADDTGMIVIPGRGESAQTALANANAASARGANAAGAAGPNGAGHAASPSGWNAAAAAQAAAEWAGRAGATPGAESGEPGGVHAMNEPGNGLIVIEPRPAESNSRMAAAPNGWRRPATSAMPRTGPNGNANPAASTAGSYFPASPASARAGWNAPAGATASVAANPNNPMTPVATGVNPEFRAGAASHAPARAPAWVPARVPADARRVAMVVAQDAAPPAGQPANARAAAQSWQATRMQGATTAQGGVIPVSFRSQPAPRMLPPRPEPIRAAAATASASGAPPAAAPATAAATGAAAAPPPPAGQQDGESIRRAALAFLQQQAAGLPGKTTITVAPAFPRGLAACTTLEPFLPSGARLWGRTTVGVRCAGARPWTIYLQAKLAVQATYYVAARQIAPGETLTAADLVARDGDLTMLPLAVITDAQQAVGATALTRVAAGLPLRQDLLKSAASVSIGQTVRVVASGHGFTISTEGSVLNNAAPGQQVRVRMAAGQIVTAIVKDAATVEIPSKIANFR</sequence>
<dbReference type="EMBL" id="QXCT01000002">
    <property type="protein sequence ID" value="MDW9257265.1"/>
    <property type="molecule type" value="Genomic_DNA"/>
</dbReference>
<dbReference type="GO" id="GO:0042597">
    <property type="term" value="C:periplasmic space"/>
    <property type="evidence" value="ECO:0007669"/>
    <property type="project" value="UniProtKB-SubCell"/>
</dbReference>
<feature type="compositionally biased region" description="Polar residues" evidence="4">
    <location>
        <begin position="265"/>
        <end position="274"/>
    </location>
</feature>
<dbReference type="Pfam" id="PF17656">
    <property type="entry name" value="ChapFlgA_N"/>
    <property type="match status" value="1"/>
</dbReference>
<evidence type="ECO:0000313" key="8">
    <source>
        <dbReference type="Proteomes" id="UP001272137"/>
    </source>
</evidence>
<feature type="domain" description="SAF" evidence="6">
    <location>
        <begin position="415"/>
        <end position="477"/>
    </location>
</feature>
<keyword evidence="7" id="KW-0282">Flagellum</keyword>
<evidence type="ECO:0000256" key="5">
    <source>
        <dbReference type="SAM" id="SignalP"/>
    </source>
</evidence>
<dbReference type="InterPro" id="IPR013974">
    <property type="entry name" value="SAF"/>
</dbReference>
<dbReference type="Gene3D" id="3.90.1210.10">
    <property type="entry name" value="Antifreeze-like/N-acetylneuraminic acid synthase C-terminal domain"/>
    <property type="match status" value="1"/>
</dbReference>
<dbReference type="PANTHER" id="PTHR36307">
    <property type="entry name" value="FLAGELLA BASAL BODY P-RING FORMATION PROTEIN FLGA"/>
    <property type="match status" value="1"/>
</dbReference>
<evidence type="ECO:0000256" key="3">
    <source>
        <dbReference type="ARBA" id="ARBA00022764"/>
    </source>
</evidence>
<dbReference type="CDD" id="cd11614">
    <property type="entry name" value="SAF_CpaB_FlgA_like"/>
    <property type="match status" value="1"/>
</dbReference>
<feature type="region of interest" description="Disordered" evidence="4">
    <location>
        <begin position="245"/>
        <end position="276"/>
    </location>
</feature>
<feature type="compositionally biased region" description="Low complexity" evidence="4">
    <location>
        <begin position="245"/>
        <end position="264"/>
    </location>
</feature>
<evidence type="ECO:0000259" key="6">
    <source>
        <dbReference type="SMART" id="SM00858"/>
    </source>
</evidence>
<keyword evidence="3" id="KW-0574">Periplasm</keyword>
<gene>
    <name evidence="7" type="primary">flgA</name>
    <name evidence="7" type="ORF">C7S16_3320</name>
</gene>